<dbReference type="AlphaFoldDB" id="A0AAD8MH60"/>
<reference evidence="1" key="2">
    <citation type="submission" date="2023-05" db="EMBL/GenBank/DDBJ databases">
        <authorList>
            <person name="Schelkunov M.I."/>
        </authorList>
    </citation>
    <scope>NUCLEOTIDE SEQUENCE</scope>
    <source>
        <strain evidence="1">Hsosn_3</strain>
        <tissue evidence="1">Leaf</tissue>
    </source>
</reference>
<proteinExistence type="predicted"/>
<comment type="caution">
    <text evidence="1">The sequence shown here is derived from an EMBL/GenBank/DDBJ whole genome shotgun (WGS) entry which is preliminary data.</text>
</comment>
<dbReference type="EMBL" id="JAUIZM010000007">
    <property type="protein sequence ID" value="KAK1373156.1"/>
    <property type="molecule type" value="Genomic_DNA"/>
</dbReference>
<organism evidence="1 2">
    <name type="scientific">Heracleum sosnowskyi</name>
    <dbReference type="NCBI Taxonomy" id="360622"/>
    <lineage>
        <taxon>Eukaryota</taxon>
        <taxon>Viridiplantae</taxon>
        <taxon>Streptophyta</taxon>
        <taxon>Embryophyta</taxon>
        <taxon>Tracheophyta</taxon>
        <taxon>Spermatophyta</taxon>
        <taxon>Magnoliopsida</taxon>
        <taxon>eudicotyledons</taxon>
        <taxon>Gunneridae</taxon>
        <taxon>Pentapetalae</taxon>
        <taxon>asterids</taxon>
        <taxon>campanulids</taxon>
        <taxon>Apiales</taxon>
        <taxon>Apiaceae</taxon>
        <taxon>Apioideae</taxon>
        <taxon>apioid superclade</taxon>
        <taxon>Tordylieae</taxon>
        <taxon>Tordyliinae</taxon>
        <taxon>Heracleum</taxon>
    </lineage>
</organism>
<reference evidence="1" key="1">
    <citation type="submission" date="2023-02" db="EMBL/GenBank/DDBJ databases">
        <title>Genome of toxic invasive species Heracleum sosnowskyi carries increased number of genes despite the absence of recent whole-genome duplications.</title>
        <authorList>
            <person name="Schelkunov M."/>
            <person name="Shtratnikova V."/>
            <person name="Makarenko M."/>
            <person name="Klepikova A."/>
            <person name="Omelchenko D."/>
            <person name="Novikova G."/>
            <person name="Obukhova E."/>
            <person name="Bogdanov V."/>
            <person name="Penin A."/>
            <person name="Logacheva M."/>
        </authorList>
    </citation>
    <scope>NUCLEOTIDE SEQUENCE</scope>
    <source>
        <strain evidence="1">Hsosn_3</strain>
        <tissue evidence="1">Leaf</tissue>
    </source>
</reference>
<name>A0AAD8MH60_9APIA</name>
<evidence type="ECO:0000313" key="2">
    <source>
        <dbReference type="Proteomes" id="UP001237642"/>
    </source>
</evidence>
<protein>
    <submittedName>
        <fullName evidence="1">Uncharacterized protein</fullName>
    </submittedName>
</protein>
<accession>A0AAD8MH60</accession>
<sequence length="229" mass="26494">MSYFVDGQNSEDFLSETRILRRLLLGVLDLLLHRQRKESMCSFLDILKNLNGDSMINNLKESPLFRSSRNLISHIRIIQIGHVNHGIELEIRETLYSILKSRTETGQKIWFFSHLTSALDISSLFLSIITSKELYTYTNTDRHALLPASIFPFHQKTEVFYKSTEELGDMTDSDNDDVHENETNDDSMMTTAIGGIKYIRTPSSTKKKKEDVTLKDYYSYQLQIRPNEG</sequence>
<gene>
    <name evidence="1" type="ORF">POM88_029349</name>
</gene>
<evidence type="ECO:0000313" key="1">
    <source>
        <dbReference type="EMBL" id="KAK1373156.1"/>
    </source>
</evidence>
<dbReference type="Proteomes" id="UP001237642">
    <property type="component" value="Unassembled WGS sequence"/>
</dbReference>
<keyword evidence="2" id="KW-1185">Reference proteome</keyword>